<keyword evidence="1" id="KW-0862">Zinc</keyword>
<accession>A0A810N4L1</accession>
<dbReference type="AlphaFoldDB" id="A0A810N4L1"/>
<dbReference type="PANTHER" id="PTHR12993">
    <property type="entry name" value="N-ACETYLGLUCOSAMINYL-PHOSPHATIDYLINOSITOL DE-N-ACETYLASE-RELATED"/>
    <property type="match status" value="1"/>
</dbReference>
<dbReference type="GO" id="GO:0016811">
    <property type="term" value="F:hydrolase activity, acting on carbon-nitrogen (but not peptide) bonds, in linear amides"/>
    <property type="evidence" value="ECO:0007669"/>
    <property type="project" value="TreeGrafter"/>
</dbReference>
<dbReference type="Pfam" id="PF02585">
    <property type="entry name" value="PIG-L"/>
    <property type="match status" value="1"/>
</dbReference>
<sequence length="243" mass="26181">MVITAHPDDAEYSFGGTVARLADAGTEVVYVVCTDGSQGGEDPSISDADLTRRRYAEQQDAADLLGVAEVVFLGLRDGSLAADVALRRALTREIRRHRPELVLTHQPLRSLVFPIGASHPDHLATGEAALSAVYPDARNPRAYPELLSEGLAPHKVQEVWVPGHEHTDFHVDVSPYLARKLEAIQRHKSQFADDVDPAVALAWVVNRLSGNGQVAGCDHAESYRRIITEAAAGAEAVTAEATP</sequence>
<dbReference type="Proteomes" id="UP000680866">
    <property type="component" value="Chromosome"/>
</dbReference>
<evidence type="ECO:0000256" key="1">
    <source>
        <dbReference type="ARBA" id="ARBA00022833"/>
    </source>
</evidence>
<dbReference type="InterPro" id="IPR024078">
    <property type="entry name" value="LmbE-like_dom_sf"/>
</dbReference>
<keyword evidence="3" id="KW-1185">Reference proteome</keyword>
<dbReference type="SUPFAM" id="SSF102588">
    <property type="entry name" value="LmbE-like"/>
    <property type="match status" value="1"/>
</dbReference>
<reference evidence="2" key="1">
    <citation type="submission" date="2020-08" db="EMBL/GenBank/DDBJ databases">
        <title>Whole genome shotgun sequence of Polymorphospora rubra NBRC 101157.</title>
        <authorList>
            <person name="Komaki H."/>
            <person name="Tamura T."/>
        </authorList>
    </citation>
    <scope>NUCLEOTIDE SEQUENCE</scope>
    <source>
        <strain evidence="2">NBRC 101157</strain>
    </source>
</reference>
<dbReference type="RefSeq" id="WP_212817524.1">
    <property type="nucleotide sequence ID" value="NZ_AP023359.1"/>
</dbReference>
<evidence type="ECO:0000313" key="3">
    <source>
        <dbReference type="Proteomes" id="UP000680866"/>
    </source>
</evidence>
<proteinExistence type="predicted"/>
<dbReference type="KEGG" id="pry:Prubr_52680"/>
<dbReference type="InterPro" id="IPR003737">
    <property type="entry name" value="GlcNAc_PI_deacetylase-related"/>
</dbReference>
<protein>
    <submittedName>
        <fullName evidence="2">GlcNAc-PI de-N-acetylase</fullName>
    </submittedName>
</protein>
<dbReference type="EMBL" id="AP023359">
    <property type="protein sequence ID" value="BCJ68247.1"/>
    <property type="molecule type" value="Genomic_DNA"/>
</dbReference>
<evidence type="ECO:0000313" key="2">
    <source>
        <dbReference type="EMBL" id="BCJ68247.1"/>
    </source>
</evidence>
<organism evidence="2 3">
    <name type="scientific">Polymorphospora rubra</name>
    <dbReference type="NCBI Taxonomy" id="338584"/>
    <lineage>
        <taxon>Bacteria</taxon>
        <taxon>Bacillati</taxon>
        <taxon>Actinomycetota</taxon>
        <taxon>Actinomycetes</taxon>
        <taxon>Micromonosporales</taxon>
        <taxon>Micromonosporaceae</taxon>
        <taxon>Polymorphospora</taxon>
    </lineage>
</organism>
<gene>
    <name evidence="2" type="ORF">Prubr_52680</name>
</gene>
<name>A0A810N4L1_9ACTN</name>
<dbReference type="GO" id="GO:0016137">
    <property type="term" value="P:glycoside metabolic process"/>
    <property type="evidence" value="ECO:0007669"/>
    <property type="project" value="UniProtKB-ARBA"/>
</dbReference>
<dbReference type="PANTHER" id="PTHR12993:SF28">
    <property type="entry name" value="LMBE FAMILY PROTEIN"/>
    <property type="match status" value="1"/>
</dbReference>
<dbReference type="Gene3D" id="3.40.50.10320">
    <property type="entry name" value="LmbE-like"/>
    <property type="match status" value="1"/>
</dbReference>